<dbReference type="Pfam" id="PF13557">
    <property type="entry name" value="Phenol_MetA_deg"/>
    <property type="match status" value="1"/>
</dbReference>
<organism evidence="1 2">
    <name type="scientific">Xanthomarina spongicola</name>
    <dbReference type="NCBI Taxonomy" id="570520"/>
    <lineage>
        <taxon>Bacteria</taxon>
        <taxon>Pseudomonadati</taxon>
        <taxon>Bacteroidota</taxon>
        <taxon>Flavobacteriia</taxon>
        <taxon>Flavobacteriales</taxon>
        <taxon>Flavobacteriaceae</taxon>
        <taxon>Xanthomarina</taxon>
    </lineage>
</organism>
<keyword evidence="2" id="KW-1185">Reference proteome</keyword>
<name>A0A316DRT2_9FLAO</name>
<evidence type="ECO:0000313" key="2">
    <source>
        <dbReference type="Proteomes" id="UP000245430"/>
    </source>
</evidence>
<gene>
    <name evidence="1" type="ORF">LX78_00377</name>
</gene>
<sequence>MKILQILYMLMKQTIKNTILCLTLFTAKTMTYAQEKRTIEPLITDRPDQTESPNVVSKGYIQIETGAAYEAFKNNNIKIETTTYNTSLVRFGLLNNLELRLGWDFVENKTEIYNNPISNINSGFSPLMLGIKISVSKENNWLPEIGLLGHIYLPFTAGSDYKPDSTGVDFRFAFANSLSEKSSLSYNLGVAWGNDSPEASYLYTIAYGYKLTEKICGYAEIYGDFPENSKANHLCDAGITYLITNNLQLDATFGTSITKGQDLMISAGLSYRIPSKNN</sequence>
<accession>A0A316DRT2</accession>
<dbReference type="Proteomes" id="UP000245430">
    <property type="component" value="Unassembled WGS sequence"/>
</dbReference>
<dbReference type="EMBL" id="QGGP01000001">
    <property type="protein sequence ID" value="PWK20675.1"/>
    <property type="molecule type" value="Genomic_DNA"/>
</dbReference>
<protein>
    <submittedName>
        <fullName evidence="1">Outer membrane putative beta-barrel porin/alpha-amylase</fullName>
    </submittedName>
</protein>
<dbReference type="InterPro" id="IPR025737">
    <property type="entry name" value="FApF"/>
</dbReference>
<reference evidence="1 2" key="1">
    <citation type="submission" date="2018-05" db="EMBL/GenBank/DDBJ databases">
        <title>Genomic Encyclopedia of Archaeal and Bacterial Type Strains, Phase II (KMG-II): from individual species to whole genera.</title>
        <authorList>
            <person name="Goeker M."/>
        </authorList>
    </citation>
    <scope>NUCLEOTIDE SEQUENCE [LARGE SCALE GENOMIC DNA]</scope>
    <source>
        <strain evidence="1 2">DSM 22637</strain>
    </source>
</reference>
<proteinExistence type="predicted"/>
<comment type="caution">
    <text evidence="1">The sequence shown here is derived from an EMBL/GenBank/DDBJ whole genome shotgun (WGS) entry which is preliminary data.</text>
</comment>
<dbReference type="AlphaFoldDB" id="A0A316DRT2"/>
<evidence type="ECO:0000313" key="1">
    <source>
        <dbReference type="EMBL" id="PWK20675.1"/>
    </source>
</evidence>